<dbReference type="EMBL" id="CAADFX010000176">
    <property type="protein sequence ID" value="VFK62439.1"/>
    <property type="molecule type" value="Genomic_DNA"/>
</dbReference>
<reference evidence="3" key="1">
    <citation type="submission" date="2019-02" db="EMBL/GenBank/DDBJ databases">
        <authorList>
            <person name="Gruber-Vodicka R. H."/>
            <person name="Seah K. B. B."/>
        </authorList>
    </citation>
    <scope>NUCLEOTIDE SEQUENCE</scope>
    <source>
        <strain evidence="3">BECK_BY1</strain>
    </source>
</reference>
<evidence type="ECO:0000259" key="2">
    <source>
        <dbReference type="Pfam" id="PF12705"/>
    </source>
</evidence>
<dbReference type="InterPro" id="IPR027417">
    <property type="entry name" value="P-loop_NTPase"/>
</dbReference>
<protein>
    <submittedName>
        <fullName evidence="3">Probable DNA repair protein</fullName>
    </submittedName>
</protein>
<dbReference type="Pfam" id="PF12705">
    <property type="entry name" value="PDDEXK_1"/>
    <property type="match status" value="1"/>
</dbReference>
<dbReference type="InterPro" id="IPR019925">
    <property type="entry name" value="DNA_repair_protein_predicted"/>
</dbReference>
<dbReference type="AlphaFoldDB" id="A0A451A8V0"/>
<dbReference type="SUPFAM" id="SSF52540">
    <property type="entry name" value="P-loop containing nucleoside triphosphate hydrolases"/>
    <property type="match status" value="1"/>
</dbReference>
<dbReference type="InterPro" id="IPR038726">
    <property type="entry name" value="PDDEXK_AddAB-type"/>
</dbReference>
<evidence type="ECO:0000256" key="1">
    <source>
        <dbReference type="SAM" id="MobiDB-lite"/>
    </source>
</evidence>
<gene>
    <name evidence="3" type="ORF">BECKTUN1418D_GA0071000_11762</name>
</gene>
<feature type="region of interest" description="Disordered" evidence="1">
    <location>
        <begin position="375"/>
        <end position="396"/>
    </location>
</feature>
<feature type="compositionally biased region" description="Basic and acidic residues" evidence="1">
    <location>
        <begin position="611"/>
        <end position="621"/>
    </location>
</feature>
<feature type="domain" description="PD-(D/E)XK endonuclease-like" evidence="2">
    <location>
        <begin position="646"/>
        <end position="912"/>
    </location>
</feature>
<dbReference type="Gene3D" id="3.90.320.10">
    <property type="match status" value="1"/>
</dbReference>
<proteinExistence type="predicted"/>
<dbReference type="Gene3D" id="3.40.50.300">
    <property type="entry name" value="P-loop containing nucleotide triphosphate hydrolases"/>
    <property type="match status" value="1"/>
</dbReference>
<feature type="region of interest" description="Disordered" evidence="1">
    <location>
        <begin position="606"/>
        <end position="636"/>
    </location>
</feature>
<accession>A0A451A8V0</accession>
<sequence>MTNHFQNLLDTLDHTTTVLTVNRRIARSLRLVYDAKRTADGLLSWETPDVLPLSAWVQRSWEEFSIQSEIPLPVLLSPSQEHALWERVIRETVEPNGAELLQISQMAQDAKRAWERIKGWRIPDRAYQVENNDTKIFSRWVSAFSHLCSTYHWIDPASASDQLILAVRTKKIHIRSRIVLMGFEEFTPQQQDLLNTLDKLGTEISPRTLHAPSPLSSSLDGLSGGKIRLSDQEQELECAARWARALLEKRSPGPIGVIIPKLTGIRPAVLRTFDEILCPEAKDPHVGMPLRPFELSLGRPLIEVPPIRDAILALTLVAERHPVPAFSRLLLSPYFLDAETQFTARAQADVSIRAIGEPWLTLSTVCDHLEASSEVRISEDQPAPARKTDPNSRQKRKQFHARLQGILVALQKLPARRTLTDWAQTFADWLAHLGWPERIPDGEEHQAITAFYELLAELAGLTLVLTEQSLHSALLQLRQMATMHIFQPESNPTPIRIMGMSETAGLRFTHLWIIGLDAESWPPAPRPNPFLPIALQRRAGMPHGSPEIELSRARRAICRMLASADKIIVSYPQGNGEIARHPSPLITMLPEIQLHEIPQSQSPSAIRHVRSGTDPHDKAPLLDETGPAIRRGEPMTGGTRIWRDQAACPFRAFATHRLGAVGLETPAIGLDYAMRGIVVHRALELIWRKLQCSDRLISMADATLRTRVSEAVGQALMEAAKRRPETFRNNRLRTLEETRLNTLVMTWLEQEKKRSPFTVVVPARKRVALFGILSVVICPDRIDRTRDGQCLLLDYKTTDIGIGNWFGEHPADPQLPLYAIAEESDGITFAFVRRGRVDFEGIADFPGIAPGIETLDKTKNRAAKEFRDWDTLCGEWRRILVLLAQSFAQGDTRVDPKSPETCRNCNLHSLCRIYARGTD</sequence>
<dbReference type="InterPro" id="IPR011604">
    <property type="entry name" value="PDDEXK-like_dom_sf"/>
</dbReference>
<organism evidence="3">
    <name type="scientific">Candidatus Kentrum sp. TUN</name>
    <dbReference type="NCBI Taxonomy" id="2126343"/>
    <lineage>
        <taxon>Bacteria</taxon>
        <taxon>Pseudomonadati</taxon>
        <taxon>Pseudomonadota</taxon>
        <taxon>Gammaproteobacteria</taxon>
        <taxon>Candidatus Kentrum</taxon>
    </lineage>
</organism>
<evidence type="ECO:0000313" key="3">
    <source>
        <dbReference type="EMBL" id="VFK62439.1"/>
    </source>
</evidence>
<dbReference type="NCBIfam" id="TIGR03623">
    <property type="entry name" value="probable DNA repair protein"/>
    <property type="match status" value="1"/>
</dbReference>
<name>A0A451A8V0_9GAMM</name>